<feature type="site" description="Interaction with DNA" evidence="4">
    <location>
        <position position="912"/>
    </location>
</feature>
<dbReference type="CDD" id="cd09122">
    <property type="entry name" value="PLDc_Tdp1_1"/>
    <property type="match status" value="1"/>
</dbReference>
<dbReference type="GO" id="GO:0005634">
    <property type="term" value="C:nucleus"/>
    <property type="evidence" value="ECO:0007669"/>
    <property type="project" value="InterPro"/>
</dbReference>
<feature type="binding site" evidence="3">
    <location>
        <position position="883"/>
    </location>
    <ligand>
        <name>substrate</name>
    </ligand>
</feature>
<evidence type="ECO:0000256" key="2">
    <source>
        <dbReference type="PIRSR" id="PIRSR610347-1"/>
    </source>
</evidence>
<keyword evidence="7" id="KW-1185">Reference proteome</keyword>
<dbReference type="InterPro" id="IPR003980">
    <property type="entry name" value="Histamine_H3_rcpt"/>
</dbReference>
<organism evidence="6 7">
    <name type="scientific">Fonsecaea erecta</name>
    <dbReference type="NCBI Taxonomy" id="1367422"/>
    <lineage>
        <taxon>Eukaryota</taxon>
        <taxon>Fungi</taxon>
        <taxon>Dikarya</taxon>
        <taxon>Ascomycota</taxon>
        <taxon>Pezizomycotina</taxon>
        <taxon>Eurotiomycetes</taxon>
        <taxon>Chaetothyriomycetidae</taxon>
        <taxon>Chaetothyriales</taxon>
        <taxon>Herpotrichiellaceae</taxon>
        <taxon>Fonsecaea</taxon>
    </lineage>
</organism>
<protein>
    <recommendedName>
        <fullName evidence="8">PLD phosphodiesterase domain-containing protein</fullName>
    </recommendedName>
</protein>
<dbReference type="Gene3D" id="3.30.870.10">
    <property type="entry name" value="Endonuclease Chain A"/>
    <property type="match status" value="2"/>
</dbReference>
<dbReference type="GO" id="GO:0016020">
    <property type="term" value="C:membrane"/>
    <property type="evidence" value="ECO:0007669"/>
    <property type="project" value="InterPro"/>
</dbReference>
<evidence type="ECO:0008006" key="8">
    <source>
        <dbReference type="Google" id="ProtNLM"/>
    </source>
</evidence>
<feature type="compositionally biased region" description="Low complexity" evidence="5">
    <location>
        <begin position="497"/>
        <end position="511"/>
    </location>
</feature>
<evidence type="ECO:0000256" key="5">
    <source>
        <dbReference type="SAM" id="MobiDB-lite"/>
    </source>
</evidence>
<accession>A0A178ZER0</accession>
<dbReference type="Proteomes" id="UP000078343">
    <property type="component" value="Unassembled WGS sequence"/>
</dbReference>
<comment type="caution">
    <text evidence="6">The sequence shown here is derived from an EMBL/GenBank/DDBJ whole genome shotgun (WGS) entry which is preliminary data.</text>
</comment>
<evidence type="ECO:0000256" key="3">
    <source>
        <dbReference type="PIRSR" id="PIRSR610347-2"/>
    </source>
</evidence>
<evidence type="ECO:0000256" key="4">
    <source>
        <dbReference type="PIRSR" id="PIRSR610347-3"/>
    </source>
</evidence>
<dbReference type="GO" id="GO:0003690">
    <property type="term" value="F:double-stranded DNA binding"/>
    <property type="evidence" value="ECO:0007669"/>
    <property type="project" value="TreeGrafter"/>
</dbReference>
<sequence>MPPEIVDLISDDETDDGYLERSSHPLSTTGETATPTSRHGKTRDDANKRNVARRSSPEDLSETFEPGTGSWDFARDLANFRRVNSRSSTFSSRTEGGSPLANLGEEPSRRRSTTTARRDHHGKGKQREINIPEIDLSQPGPDGDDEHDDNDDGDVVFVSDNGGLSEDEAMKRAIALSLQEETPPRRQSREGAGTGTAAFSSSSTSASKAKAPSKPQASPRPLEGTATAAAGPTARRADEAMPDVRDSHHATSLSPTPLQPPVPQSLHATTTKGPLPSPGSTPTPPPPPPHQPASADQARPDTTTNTSTSVPAFSLASLDRRAMEAERLARQKRKLDEAGSRDAGDPGDDGRSAKAVKVNQSATASASASASRNGAGTAEKPSSQQQQQHSTFDLHRGSSGSAGSKLQLPERKNRETTEAVQSSKPGQHTGAAMPASSPSGKVGSSGNKKGDVESRSTNATASNPSPANPPCILINDDEDEDDPNDNKNTSTRRKDTTGSSSSSFSSIVGNSNSSTANLYPDGIALKTYVAGHSSAGTITFEKVVSPSSQLESCLLSSFIWNLDWLLPHFETRRTKFQLVMHAKDTREREAVQRDFQGVPNVRLTFPPMGGNISCMHSKLMLLFYKDHEEFGSAMGKKGPIGGPRCRIVVPTANLVDFDWGVGGFMENTVWLIDLPPKAASDAANSSSAHGATTTAAPPAAGRQTSFEKSLKEFLRAQTVPEDVIRKLDLFDFGKTERYGFVHSIGGVHGGQAWQTTGVCGLGRTVTELGLASRGPIRMDYVSSSIGSLNDEFLRSIHLAASGDNGLTEYNRRVDKRGPVKQGSWKENFRFYFPSDQTVRTSKGGPSSAGTVCFNIAWWNNPNFPRSNMYDCVSVREGLLMHNKLLFVRYTSSVEKSQQGNVGWVYVGSANLSESAWGRLVQDRTTKKPRLNCRNWECGVIIPVPAMKGNSDSFSVMDRGSAGLALFNHIVPVPMRLPSENLENQRPWTFSD</sequence>
<feature type="compositionally biased region" description="Polar residues" evidence="5">
    <location>
        <begin position="24"/>
        <end position="37"/>
    </location>
</feature>
<evidence type="ECO:0000313" key="7">
    <source>
        <dbReference type="Proteomes" id="UP000078343"/>
    </source>
</evidence>
<evidence type="ECO:0000313" key="6">
    <source>
        <dbReference type="EMBL" id="OAP57545.1"/>
    </source>
</evidence>
<dbReference type="GO" id="GO:0006281">
    <property type="term" value="P:DNA repair"/>
    <property type="evidence" value="ECO:0007669"/>
    <property type="project" value="InterPro"/>
</dbReference>
<feature type="compositionally biased region" description="Basic and acidic residues" evidence="5">
    <location>
        <begin position="408"/>
        <end position="417"/>
    </location>
</feature>
<feature type="compositionally biased region" description="Low complexity" evidence="5">
    <location>
        <begin position="361"/>
        <end position="371"/>
    </location>
</feature>
<dbReference type="PROSITE" id="PS50330">
    <property type="entry name" value="UIM"/>
    <property type="match status" value="1"/>
</dbReference>
<feature type="compositionally biased region" description="Polar residues" evidence="5">
    <location>
        <begin position="300"/>
        <end position="311"/>
    </location>
</feature>
<feature type="compositionally biased region" description="Basic and acidic residues" evidence="5">
    <location>
        <begin position="235"/>
        <end position="249"/>
    </location>
</feature>
<feature type="compositionally biased region" description="Low complexity" evidence="5">
    <location>
        <begin position="682"/>
        <end position="701"/>
    </location>
</feature>
<evidence type="ECO:0000256" key="1">
    <source>
        <dbReference type="ARBA" id="ARBA00022553"/>
    </source>
</evidence>
<dbReference type="Pfam" id="PF06087">
    <property type="entry name" value="Tyr-DNA_phospho"/>
    <property type="match status" value="1"/>
</dbReference>
<dbReference type="STRING" id="1367422.A0A178ZER0"/>
<dbReference type="EMBL" id="LVYI01000007">
    <property type="protein sequence ID" value="OAP57545.1"/>
    <property type="molecule type" value="Genomic_DNA"/>
</dbReference>
<dbReference type="PRINTS" id="PR01471">
    <property type="entry name" value="HISTAMINEH3R"/>
</dbReference>
<proteinExistence type="predicted"/>
<feature type="region of interest" description="Disordered" evidence="5">
    <location>
        <begin position="1"/>
        <end position="511"/>
    </location>
</feature>
<dbReference type="AlphaFoldDB" id="A0A178ZER0"/>
<feature type="compositionally biased region" description="Polar residues" evidence="5">
    <location>
        <begin position="85"/>
        <end position="95"/>
    </location>
</feature>
<dbReference type="GO" id="GO:0017005">
    <property type="term" value="F:3'-tyrosyl-DNA phosphodiesterase activity"/>
    <property type="evidence" value="ECO:0007669"/>
    <property type="project" value="TreeGrafter"/>
</dbReference>
<feature type="compositionally biased region" description="Low complexity" evidence="5">
    <location>
        <begin position="195"/>
        <end position="234"/>
    </location>
</feature>
<dbReference type="InterPro" id="IPR010347">
    <property type="entry name" value="Tdp1"/>
</dbReference>
<feature type="compositionally biased region" description="Basic and acidic residues" evidence="5">
    <location>
        <begin position="318"/>
        <end position="352"/>
    </location>
</feature>
<dbReference type="PANTHER" id="PTHR12415:SF4">
    <property type="entry name" value="TYROSYL-DNA PHOSPHODIESTERASE DOMAIN-CONTAINING PROTEIN"/>
    <property type="match status" value="1"/>
</dbReference>
<feature type="compositionally biased region" description="Polar residues" evidence="5">
    <location>
        <begin position="380"/>
        <end position="391"/>
    </location>
</feature>
<feature type="active site" description="Proton donor/acceptor" evidence="2">
    <location>
        <position position="881"/>
    </location>
</feature>
<dbReference type="GO" id="GO:0004969">
    <property type="term" value="F:histamine receptor activity"/>
    <property type="evidence" value="ECO:0007669"/>
    <property type="project" value="InterPro"/>
</dbReference>
<dbReference type="GO" id="GO:0003697">
    <property type="term" value="F:single-stranded DNA binding"/>
    <property type="evidence" value="ECO:0007669"/>
    <property type="project" value="TreeGrafter"/>
</dbReference>
<dbReference type="InterPro" id="IPR003903">
    <property type="entry name" value="UIM_dom"/>
</dbReference>
<dbReference type="CDD" id="cd09123">
    <property type="entry name" value="PLDc_Tdp1_2"/>
    <property type="match status" value="1"/>
</dbReference>
<feature type="region of interest" description="Disordered" evidence="5">
    <location>
        <begin position="682"/>
        <end position="702"/>
    </location>
</feature>
<reference evidence="6 7" key="1">
    <citation type="submission" date="2016-04" db="EMBL/GenBank/DDBJ databases">
        <title>Draft genome of Fonsecaea erecta CBS 125763.</title>
        <authorList>
            <person name="Weiss V.A."/>
            <person name="Vicente V.A."/>
            <person name="Raittz R.T."/>
            <person name="Moreno L.F."/>
            <person name="De Souza E.M."/>
            <person name="Pedrosa F.O."/>
            <person name="Steffens M.B."/>
            <person name="Faoro H."/>
            <person name="Tadra-Sfeir M.Z."/>
            <person name="Najafzadeh M.J."/>
            <person name="Felipe M.S."/>
            <person name="Teixeira M."/>
            <person name="Sun J."/>
            <person name="Xi L."/>
            <person name="Gomes R."/>
            <person name="De Azevedo C.M."/>
            <person name="Salgado C.G."/>
            <person name="Da Silva M.B."/>
            <person name="Nascimento M.F."/>
            <person name="Queiroz-Telles F."/>
            <person name="Attili D.S."/>
            <person name="Gorbushina A."/>
        </authorList>
    </citation>
    <scope>NUCLEOTIDE SEQUENCE [LARGE SCALE GENOMIC DNA]</scope>
    <source>
        <strain evidence="6 7">CBS 125763</strain>
    </source>
</reference>
<feature type="compositionally biased region" description="Low complexity" evidence="5">
    <location>
        <begin position="436"/>
        <end position="447"/>
    </location>
</feature>
<dbReference type="RefSeq" id="XP_018690912.1">
    <property type="nucleotide sequence ID" value="XM_018839791.1"/>
</dbReference>
<dbReference type="PANTHER" id="PTHR12415">
    <property type="entry name" value="TYROSYL-DNA PHOSPHODIESTERASE 1"/>
    <property type="match status" value="1"/>
</dbReference>
<dbReference type="OrthoDB" id="47785at2759"/>
<feature type="compositionally biased region" description="Pro residues" evidence="5">
    <location>
        <begin position="275"/>
        <end position="291"/>
    </location>
</feature>
<feature type="binding site" evidence="3">
    <location>
        <position position="618"/>
    </location>
    <ligand>
        <name>substrate</name>
    </ligand>
</feature>
<dbReference type="GeneID" id="30012451"/>
<dbReference type="SUPFAM" id="SSF56024">
    <property type="entry name" value="Phospholipase D/nuclease"/>
    <property type="match status" value="2"/>
</dbReference>
<feature type="compositionally biased region" description="Acidic residues" evidence="5">
    <location>
        <begin position="142"/>
        <end position="154"/>
    </location>
</feature>
<name>A0A178ZER0_9EURO</name>
<keyword evidence="1" id="KW-0597">Phosphoprotein</keyword>
<feature type="active site" description="Nucleophile" evidence="2">
    <location>
        <position position="616"/>
    </location>
</feature>
<feature type="compositionally biased region" description="Low complexity" evidence="5">
    <location>
        <begin position="456"/>
        <end position="465"/>
    </location>
</feature>
<gene>
    <name evidence="6" type="ORF">AYL99_08283</name>
</gene>